<dbReference type="InterPro" id="IPR036770">
    <property type="entry name" value="Ankyrin_rpt-contain_sf"/>
</dbReference>
<dbReference type="PANTHER" id="PTHR24121:SF15">
    <property type="entry name" value="ANKYRIN REPEAT PROTEIN"/>
    <property type="match status" value="1"/>
</dbReference>
<sequence>MDLPPLRIDYMEGKRLDDILLEKVMAGDWDMVVDFCMARPVCLKFKITSLGDTVCHLAVLDGRYDAVQKLKKLICEEDVTEEALGVANVRGNTPLHLAASVGSVSMCECIAAGNVWPIGERNVDGETPLFLAALLGHKYAFLCDTRWPLMAQRKPYVALDLPLARRVRQQISTIYSNQCINIA</sequence>
<comment type="caution">
    <text evidence="1">The sequence shown here is derived from an EMBL/GenBank/DDBJ whole genome shotgun (WGS) entry which is preliminary data.</text>
</comment>
<protein>
    <submittedName>
        <fullName evidence="1">Uncharacterized protein</fullName>
    </submittedName>
</protein>
<dbReference type="Proteomes" id="UP001187471">
    <property type="component" value="Unassembled WGS sequence"/>
</dbReference>
<reference evidence="1" key="1">
    <citation type="submission" date="2022-12" db="EMBL/GenBank/DDBJ databases">
        <title>Draft genome assemblies for two species of Escallonia (Escalloniales).</title>
        <authorList>
            <person name="Chanderbali A."/>
            <person name="Dervinis C."/>
            <person name="Anghel I."/>
            <person name="Soltis D."/>
            <person name="Soltis P."/>
            <person name="Zapata F."/>
        </authorList>
    </citation>
    <scope>NUCLEOTIDE SEQUENCE</scope>
    <source>
        <strain evidence="1">UCBG92.1500</strain>
        <tissue evidence="1">Leaf</tissue>
    </source>
</reference>
<dbReference type="EMBL" id="JAVXUO010000567">
    <property type="protein sequence ID" value="KAK2991129.1"/>
    <property type="molecule type" value="Genomic_DNA"/>
</dbReference>
<dbReference type="Pfam" id="PF12796">
    <property type="entry name" value="Ank_2"/>
    <property type="match status" value="1"/>
</dbReference>
<name>A0AA88RJQ3_9ASTE</name>
<keyword evidence="2" id="KW-1185">Reference proteome</keyword>
<dbReference type="Gene3D" id="1.25.40.20">
    <property type="entry name" value="Ankyrin repeat-containing domain"/>
    <property type="match status" value="1"/>
</dbReference>
<proteinExistence type="predicted"/>
<dbReference type="AlphaFoldDB" id="A0AA88RJQ3"/>
<dbReference type="SUPFAM" id="SSF48403">
    <property type="entry name" value="Ankyrin repeat"/>
    <property type="match status" value="1"/>
</dbReference>
<dbReference type="PANTHER" id="PTHR24121">
    <property type="entry name" value="NO MECHANORECEPTOR POTENTIAL C, ISOFORM D-RELATED"/>
    <property type="match status" value="1"/>
</dbReference>
<dbReference type="InterPro" id="IPR002110">
    <property type="entry name" value="Ankyrin_rpt"/>
</dbReference>
<evidence type="ECO:0000313" key="2">
    <source>
        <dbReference type="Proteomes" id="UP001187471"/>
    </source>
</evidence>
<gene>
    <name evidence="1" type="ORF">RJ640_029422</name>
</gene>
<organism evidence="1 2">
    <name type="scientific">Escallonia rubra</name>
    <dbReference type="NCBI Taxonomy" id="112253"/>
    <lineage>
        <taxon>Eukaryota</taxon>
        <taxon>Viridiplantae</taxon>
        <taxon>Streptophyta</taxon>
        <taxon>Embryophyta</taxon>
        <taxon>Tracheophyta</taxon>
        <taxon>Spermatophyta</taxon>
        <taxon>Magnoliopsida</taxon>
        <taxon>eudicotyledons</taxon>
        <taxon>Gunneridae</taxon>
        <taxon>Pentapetalae</taxon>
        <taxon>asterids</taxon>
        <taxon>campanulids</taxon>
        <taxon>Escalloniales</taxon>
        <taxon>Escalloniaceae</taxon>
        <taxon>Escallonia</taxon>
    </lineage>
</organism>
<evidence type="ECO:0000313" key="1">
    <source>
        <dbReference type="EMBL" id="KAK2991129.1"/>
    </source>
</evidence>
<accession>A0AA88RJQ3</accession>